<dbReference type="SUPFAM" id="SSF46626">
    <property type="entry name" value="Cytochrome c"/>
    <property type="match status" value="1"/>
</dbReference>
<keyword evidence="9" id="KW-1185">Reference proteome</keyword>
<feature type="domain" description="Cytochrome c" evidence="7">
    <location>
        <begin position="255"/>
        <end position="338"/>
    </location>
</feature>
<evidence type="ECO:0000256" key="4">
    <source>
        <dbReference type="ARBA" id="ARBA00022982"/>
    </source>
</evidence>
<keyword evidence="3 6" id="KW-0479">Metal-binding</keyword>
<dbReference type="Gene3D" id="1.10.760.10">
    <property type="entry name" value="Cytochrome c-like domain"/>
    <property type="match status" value="1"/>
</dbReference>
<dbReference type="PROSITE" id="PS51007">
    <property type="entry name" value="CYTC"/>
    <property type="match status" value="1"/>
</dbReference>
<dbReference type="GO" id="GO:0046872">
    <property type="term" value="F:metal ion binding"/>
    <property type="evidence" value="ECO:0007669"/>
    <property type="project" value="UniProtKB-KW"/>
</dbReference>
<evidence type="ECO:0000256" key="3">
    <source>
        <dbReference type="ARBA" id="ARBA00022723"/>
    </source>
</evidence>
<dbReference type="InterPro" id="IPR050597">
    <property type="entry name" value="Cytochrome_c_Oxidase_Subunit"/>
</dbReference>
<reference evidence="8 9" key="1">
    <citation type="submission" date="2018-07" db="EMBL/GenBank/DDBJ databases">
        <title>Genomic Encyclopedia of Type Strains, Phase IV (KMG-IV): sequencing the most valuable type-strain genomes for metagenomic binning, comparative biology and taxonomic classification.</title>
        <authorList>
            <person name="Goeker M."/>
        </authorList>
    </citation>
    <scope>NUCLEOTIDE SEQUENCE [LARGE SCALE GENOMIC DNA]</scope>
    <source>
        <strain evidence="8 9">DSM 26407</strain>
    </source>
</reference>
<proteinExistence type="predicted"/>
<dbReference type="PANTHER" id="PTHR33751">
    <property type="entry name" value="CBB3-TYPE CYTOCHROME C OXIDASE SUBUNIT FIXP"/>
    <property type="match status" value="1"/>
</dbReference>
<evidence type="ECO:0000313" key="8">
    <source>
        <dbReference type="EMBL" id="RCX31771.1"/>
    </source>
</evidence>
<sequence>MYPNNCTLAYGDSKMSHTHGGVAPNLLASLWRFAAVLLALASVPGSAIAAEEPAPRFVNTIAALHETVGGPVLASILPATPVVIRSQQGTHIEVEVTGWSPMGGASYLFKDIGQRISRAVLTEEGVNKRAVIGTREDAWESTWEDAKITGWIEQGEVVEDIDTIWEEASTLYFTRCSRCHSLRRPREFTANQWPSVLKIMTVRAGFSREQAALVTALLQYHGRDQKGEDFFTRTAETAAPTPAPPAIPKIAGSPELAAQGGALFASANCFACHGQDAKTPIMPVYPKLAGQNAEYLFKQILDFKGGTRANDSFSMMKESVLPLSEDDARAISYWLSLQ</sequence>
<evidence type="ECO:0000256" key="5">
    <source>
        <dbReference type="ARBA" id="ARBA00023004"/>
    </source>
</evidence>
<organism evidence="8 9">
    <name type="scientific">Thioalbus denitrificans</name>
    <dbReference type="NCBI Taxonomy" id="547122"/>
    <lineage>
        <taxon>Bacteria</taxon>
        <taxon>Pseudomonadati</taxon>
        <taxon>Pseudomonadota</taxon>
        <taxon>Gammaproteobacteria</taxon>
        <taxon>Chromatiales</taxon>
        <taxon>Ectothiorhodospiraceae</taxon>
        <taxon>Thioalbus</taxon>
    </lineage>
</organism>
<keyword evidence="2 6" id="KW-0349">Heme</keyword>
<protein>
    <submittedName>
        <fullName evidence="8">Cytochrome c</fullName>
    </submittedName>
</protein>
<keyword evidence="4" id="KW-0249">Electron transport</keyword>
<dbReference type="InterPro" id="IPR009056">
    <property type="entry name" value="Cyt_c-like_dom"/>
</dbReference>
<dbReference type="Pfam" id="PF00034">
    <property type="entry name" value="Cytochrom_C"/>
    <property type="match status" value="1"/>
</dbReference>
<dbReference type="GO" id="GO:0009055">
    <property type="term" value="F:electron transfer activity"/>
    <property type="evidence" value="ECO:0007669"/>
    <property type="project" value="InterPro"/>
</dbReference>
<keyword evidence="1" id="KW-0813">Transport</keyword>
<dbReference type="AlphaFoldDB" id="A0A369CDY1"/>
<dbReference type="InterPro" id="IPR036909">
    <property type="entry name" value="Cyt_c-like_dom_sf"/>
</dbReference>
<dbReference type="GO" id="GO:0020037">
    <property type="term" value="F:heme binding"/>
    <property type="evidence" value="ECO:0007669"/>
    <property type="project" value="InterPro"/>
</dbReference>
<name>A0A369CDY1_9GAMM</name>
<evidence type="ECO:0000256" key="1">
    <source>
        <dbReference type="ARBA" id="ARBA00022448"/>
    </source>
</evidence>
<dbReference type="PANTHER" id="PTHR33751:SF9">
    <property type="entry name" value="CYTOCHROME C4"/>
    <property type="match status" value="1"/>
</dbReference>
<evidence type="ECO:0000313" key="9">
    <source>
        <dbReference type="Proteomes" id="UP000252707"/>
    </source>
</evidence>
<keyword evidence="5 6" id="KW-0408">Iron</keyword>
<evidence type="ECO:0000256" key="2">
    <source>
        <dbReference type="ARBA" id="ARBA00022617"/>
    </source>
</evidence>
<dbReference type="EMBL" id="QPJY01000002">
    <property type="protein sequence ID" value="RCX31771.1"/>
    <property type="molecule type" value="Genomic_DNA"/>
</dbReference>
<gene>
    <name evidence="8" type="ORF">DFQ59_102118</name>
</gene>
<accession>A0A369CDY1</accession>
<evidence type="ECO:0000256" key="6">
    <source>
        <dbReference type="PROSITE-ProRule" id="PRU00433"/>
    </source>
</evidence>
<dbReference type="RefSeq" id="WP_211314796.1">
    <property type="nucleotide sequence ID" value="NZ_QPJY01000002.1"/>
</dbReference>
<comment type="caution">
    <text evidence="8">The sequence shown here is derived from an EMBL/GenBank/DDBJ whole genome shotgun (WGS) entry which is preliminary data.</text>
</comment>
<evidence type="ECO:0000259" key="7">
    <source>
        <dbReference type="PROSITE" id="PS51007"/>
    </source>
</evidence>
<dbReference type="Proteomes" id="UP000252707">
    <property type="component" value="Unassembled WGS sequence"/>
</dbReference>